<keyword evidence="4" id="KW-1185">Reference proteome</keyword>
<dbReference type="InterPro" id="IPR027124">
    <property type="entry name" value="Swc5/CFDP1/2"/>
</dbReference>
<organism evidence="3 4">
    <name type="scientific">Artemia franciscana</name>
    <name type="common">Brine shrimp</name>
    <name type="synonym">Artemia sanfranciscana</name>
    <dbReference type="NCBI Taxonomy" id="6661"/>
    <lineage>
        <taxon>Eukaryota</taxon>
        <taxon>Metazoa</taxon>
        <taxon>Ecdysozoa</taxon>
        <taxon>Arthropoda</taxon>
        <taxon>Crustacea</taxon>
        <taxon>Branchiopoda</taxon>
        <taxon>Anostraca</taxon>
        <taxon>Artemiidae</taxon>
        <taxon>Artemia</taxon>
    </lineage>
</organism>
<dbReference type="CDD" id="cd09076">
    <property type="entry name" value="L1-EN"/>
    <property type="match status" value="1"/>
</dbReference>
<name>A0AA88HBY2_ARTSF</name>
<dbReference type="PANTHER" id="PTHR23227:SF67">
    <property type="entry name" value="CRANIOFACIAL DEVELOPMENT PROTEIN 2-LIKE"/>
    <property type="match status" value="1"/>
</dbReference>
<comment type="caution">
    <text evidence="3">The sequence shown here is derived from an EMBL/GenBank/DDBJ whole genome shotgun (WGS) entry which is preliminary data.</text>
</comment>
<dbReference type="InterPro" id="IPR036691">
    <property type="entry name" value="Endo/exonu/phosph_ase_sf"/>
</dbReference>
<dbReference type="EMBL" id="JAVRJZ010000029">
    <property type="protein sequence ID" value="KAK2704214.1"/>
    <property type="molecule type" value="Genomic_DNA"/>
</dbReference>
<evidence type="ECO:0000313" key="4">
    <source>
        <dbReference type="Proteomes" id="UP001187531"/>
    </source>
</evidence>
<gene>
    <name evidence="3" type="ORF">QYM36_017512</name>
</gene>
<accession>A0AA88HBY2</accession>
<dbReference type="PANTHER" id="PTHR23227">
    <property type="entry name" value="BUCENTAUR RELATED"/>
    <property type="match status" value="1"/>
</dbReference>
<feature type="domain" description="Endonuclease/exonuclease/phosphatase" evidence="2">
    <location>
        <begin position="244"/>
        <end position="383"/>
    </location>
</feature>
<proteinExistence type="predicted"/>
<dbReference type="InterPro" id="IPR005135">
    <property type="entry name" value="Endo/exonuclease/phosphatase"/>
</dbReference>
<dbReference type="Gene3D" id="3.60.10.10">
    <property type="entry name" value="Endonuclease/exonuclease/phosphatase"/>
    <property type="match status" value="1"/>
</dbReference>
<reference evidence="3" key="1">
    <citation type="submission" date="2023-07" db="EMBL/GenBank/DDBJ databases">
        <title>Chromosome-level genome assembly of Artemia franciscana.</title>
        <authorList>
            <person name="Jo E."/>
        </authorList>
    </citation>
    <scope>NUCLEOTIDE SEQUENCE</scope>
    <source>
        <tissue evidence="3">Whole body</tissue>
    </source>
</reference>
<evidence type="ECO:0000259" key="2">
    <source>
        <dbReference type="Pfam" id="PF14529"/>
    </source>
</evidence>
<evidence type="ECO:0000256" key="1">
    <source>
        <dbReference type="SAM" id="MobiDB-lite"/>
    </source>
</evidence>
<feature type="region of interest" description="Disordered" evidence="1">
    <location>
        <begin position="109"/>
        <end position="139"/>
    </location>
</feature>
<dbReference type="SUPFAM" id="SSF56219">
    <property type="entry name" value="DNase I-like"/>
    <property type="match status" value="1"/>
</dbReference>
<sequence>MECAKRLCDACGEQGSSSFSIIVDSQLGLEYDKETAVQGSSKPEIANPNEEKDDSETPLKAPTGGFQHKHLRAGMFITVVYEVKGRRGSTSEKVYVGMNDTLSLHSVETAVQGSSKPEIANPNEEKDDSETPLKAPTGGFQHKHLRAGMFITVVYEVKGRRGSTIEKVYVGMNDTLSPHSVEVDGVKKLSLEPPSYSRDAPMALIDRVLDSSSHQLQKKALISFTPVSERIATIRLKESVSNLTIIHVYTLDSTRSDEECEQFYFQLQSVTDQTPKKDMLIVMGDFNTITGNDPIDPRDVMGPHGHGRLNGRGERLISFCRENDLYITNNAFKHRHRRKVTWRSHDGVTENMIDHVLISKRWKSSIMDTVSLPGKDFDSDHSLLMSKLKLRLKRLPKTKRIPRFRTELLRDPIKKASIPTQPPYTSYSQDRANLRRKWRKYGSGVPKKRQNCMLNPWSTIFCVVAKDNRVSLSLGLKGVLSGS</sequence>
<dbReference type="Proteomes" id="UP001187531">
    <property type="component" value="Unassembled WGS sequence"/>
</dbReference>
<dbReference type="Pfam" id="PF14529">
    <property type="entry name" value="Exo_endo_phos_2"/>
    <property type="match status" value="1"/>
</dbReference>
<evidence type="ECO:0000313" key="3">
    <source>
        <dbReference type="EMBL" id="KAK2704214.1"/>
    </source>
</evidence>
<feature type="region of interest" description="Disordered" evidence="1">
    <location>
        <begin position="35"/>
        <end position="65"/>
    </location>
</feature>
<dbReference type="GO" id="GO:0003824">
    <property type="term" value="F:catalytic activity"/>
    <property type="evidence" value="ECO:0007669"/>
    <property type="project" value="InterPro"/>
</dbReference>
<dbReference type="AlphaFoldDB" id="A0AA88HBY2"/>
<protein>
    <recommendedName>
        <fullName evidence="2">Endonuclease/exonuclease/phosphatase domain-containing protein</fullName>
    </recommendedName>
</protein>